<proteinExistence type="inferred from homology"/>
<dbReference type="Gene3D" id="2.40.70.10">
    <property type="entry name" value="Acid Proteases"/>
    <property type="match status" value="3"/>
</dbReference>
<accession>A0A8S9HNX5</accession>
<protein>
    <recommendedName>
        <fullName evidence="6">Peptidase A1 domain-containing protein</fullName>
    </recommendedName>
</protein>
<dbReference type="GO" id="GO:0004190">
    <property type="term" value="F:aspartic-type endopeptidase activity"/>
    <property type="evidence" value="ECO:0007669"/>
    <property type="project" value="InterPro"/>
</dbReference>
<reference evidence="4" key="1">
    <citation type="submission" date="2019-12" db="EMBL/GenBank/DDBJ databases">
        <title>Genome sequencing and annotation of Brassica cretica.</title>
        <authorList>
            <person name="Studholme D.J."/>
            <person name="Sarris P.F."/>
        </authorList>
    </citation>
    <scope>NUCLEOTIDE SEQUENCE</scope>
    <source>
        <strain evidence="5">PFS-001/15</strain>
        <strain evidence="4">PFS-102/07</strain>
        <tissue evidence="4">Leaf</tissue>
    </source>
</reference>
<dbReference type="SUPFAM" id="SSF50630">
    <property type="entry name" value="Acid proteases"/>
    <property type="match status" value="1"/>
</dbReference>
<evidence type="ECO:0000259" key="3">
    <source>
        <dbReference type="Pfam" id="PF14543"/>
    </source>
</evidence>
<dbReference type="GO" id="GO:0006508">
    <property type="term" value="P:proteolysis"/>
    <property type="evidence" value="ECO:0007669"/>
    <property type="project" value="InterPro"/>
</dbReference>
<dbReference type="Proteomes" id="UP000712281">
    <property type="component" value="Unassembled WGS sequence"/>
</dbReference>
<comment type="similarity">
    <text evidence="1">Belongs to the peptidase A1 family.</text>
</comment>
<feature type="domain" description="Xylanase inhibitor N-terminal" evidence="3">
    <location>
        <begin position="77"/>
        <end position="128"/>
    </location>
</feature>
<evidence type="ECO:0000256" key="1">
    <source>
        <dbReference type="ARBA" id="ARBA00007447"/>
    </source>
</evidence>
<dbReference type="EMBL" id="QGKY02001250">
    <property type="protein sequence ID" value="KAF2560215.1"/>
    <property type="molecule type" value="Genomic_DNA"/>
</dbReference>
<evidence type="ECO:0000313" key="4">
    <source>
        <dbReference type="EMBL" id="KAF2560215.1"/>
    </source>
</evidence>
<dbReference type="AlphaFoldDB" id="A0A8S9HNX5"/>
<dbReference type="InterPro" id="IPR021109">
    <property type="entry name" value="Peptidase_aspartic_dom_sf"/>
</dbReference>
<dbReference type="InterPro" id="IPR032861">
    <property type="entry name" value="TAXi_N"/>
</dbReference>
<organism evidence="4">
    <name type="scientific">Brassica cretica</name>
    <name type="common">Mustard</name>
    <dbReference type="NCBI Taxonomy" id="69181"/>
    <lineage>
        <taxon>Eukaryota</taxon>
        <taxon>Viridiplantae</taxon>
        <taxon>Streptophyta</taxon>
        <taxon>Embryophyta</taxon>
        <taxon>Tracheophyta</taxon>
        <taxon>Spermatophyta</taxon>
        <taxon>Magnoliopsida</taxon>
        <taxon>eudicotyledons</taxon>
        <taxon>Gunneridae</taxon>
        <taxon>Pentapetalae</taxon>
        <taxon>rosids</taxon>
        <taxon>malvids</taxon>
        <taxon>Brassicales</taxon>
        <taxon>Brassicaceae</taxon>
        <taxon>Brassiceae</taxon>
        <taxon>Brassica</taxon>
    </lineage>
</organism>
<feature type="domain" description="Xylanase inhibitor C-terminal" evidence="2">
    <location>
        <begin position="140"/>
        <end position="249"/>
    </location>
</feature>
<evidence type="ECO:0000259" key="2">
    <source>
        <dbReference type="Pfam" id="PF14541"/>
    </source>
</evidence>
<name>A0A8S9HNX5_BRACR</name>
<sequence length="262" mass="29316">MMITQKSKPHTFVIPIFKDNKTYLYYTNRTVGQPPLVVKLVVELGGSALFFQCDRISYNSTTYTHVLYVFEDSGWSDLPNGANSILGLADSSMSFVKSLESSYKIPFKVALCLPSKPKNNSGSVYIGSRPYLLPPDHRDTSIYRALVKAFVGKAQRKAVYPFRDCFSYKSFGGKSLLGKKTPVISFVLGGGAKWDIYGTNSLVMVNKTIMCLAFVDARNDPRFPIEMGGYQMEDHLVEFDFEASTFSFTSSLLRHNASCSRM</sequence>
<dbReference type="EMBL" id="QGKW02000717">
    <property type="protein sequence ID" value="KAF2599865.1"/>
    <property type="molecule type" value="Genomic_DNA"/>
</dbReference>
<comment type="caution">
    <text evidence="4">The sequence shown here is derived from an EMBL/GenBank/DDBJ whole genome shotgun (WGS) entry which is preliminary data.</text>
</comment>
<dbReference type="InterPro" id="IPR001461">
    <property type="entry name" value="Aspartic_peptidase_A1"/>
</dbReference>
<dbReference type="InterPro" id="IPR032799">
    <property type="entry name" value="TAXi_C"/>
</dbReference>
<evidence type="ECO:0008006" key="6">
    <source>
        <dbReference type="Google" id="ProtNLM"/>
    </source>
</evidence>
<gene>
    <name evidence="5" type="ORF">F2Q68_00008653</name>
    <name evidence="4" type="ORF">F2Q70_00015722</name>
</gene>
<dbReference type="Pfam" id="PF14541">
    <property type="entry name" value="TAXi_C"/>
    <property type="match status" value="1"/>
</dbReference>
<dbReference type="Pfam" id="PF14543">
    <property type="entry name" value="TAXi_N"/>
    <property type="match status" value="1"/>
</dbReference>
<dbReference type="PANTHER" id="PTHR47965:SF103">
    <property type="entry name" value="EUKARYOTIC ASPARTYL PROTEASE FAMILY PROTEIN"/>
    <property type="match status" value="1"/>
</dbReference>
<dbReference type="PANTHER" id="PTHR47965">
    <property type="entry name" value="ASPARTYL PROTEASE-RELATED"/>
    <property type="match status" value="1"/>
</dbReference>
<evidence type="ECO:0000313" key="5">
    <source>
        <dbReference type="EMBL" id="KAF2599865.1"/>
    </source>
</evidence>